<dbReference type="RefSeq" id="XP_056685955.1">
    <property type="nucleotide sequence ID" value="XM_056829977.1"/>
</dbReference>
<feature type="region of interest" description="Disordered" evidence="1">
    <location>
        <begin position="77"/>
        <end position="97"/>
    </location>
</feature>
<proteinExistence type="predicted"/>
<gene>
    <name evidence="4" type="primary">LOC130461773</name>
</gene>
<dbReference type="InterPro" id="IPR043502">
    <property type="entry name" value="DNA/RNA_pol_sf"/>
</dbReference>
<dbReference type="Pfam" id="PF07727">
    <property type="entry name" value="RVT_2"/>
    <property type="match status" value="1"/>
</dbReference>
<dbReference type="PANTHER" id="PTHR11439">
    <property type="entry name" value="GAG-POL-RELATED RETROTRANSPOSON"/>
    <property type="match status" value="1"/>
</dbReference>
<organism evidence="3 4">
    <name type="scientific">Spinacia oleracea</name>
    <name type="common">Spinach</name>
    <dbReference type="NCBI Taxonomy" id="3562"/>
    <lineage>
        <taxon>Eukaryota</taxon>
        <taxon>Viridiplantae</taxon>
        <taxon>Streptophyta</taxon>
        <taxon>Embryophyta</taxon>
        <taxon>Tracheophyta</taxon>
        <taxon>Spermatophyta</taxon>
        <taxon>Magnoliopsida</taxon>
        <taxon>eudicotyledons</taxon>
        <taxon>Gunneridae</taxon>
        <taxon>Pentapetalae</taxon>
        <taxon>Caryophyllales</taxon>
        <taxon>Chenopodiaceae</taxon>
        <taxon>Chenopodioideae</taxon>
        <taxon>Anserineae</taxon>
        <taxon>Spinacia</taxon>
    </lineage>
</organism>
<dbReference type="PANTHER" id="PTHR11439:SF524">
    <property type="entry name" value="RNA-DIRECTED DNA POLYMERASE, PROTEIN KINASE RLK-PELLE-DLSV FAMILY"/>
    <property type="match status" value="1"/>
</dbReference>
<reference evidence="3" key="1">
    <citation type="journal article" date="2021" name="Nat. Commun.">
        <title>Genomic analyses provide insights into spinach domestication and the genetic basis of agronomic traits.</title>
        <authorList>
            <person name="Cai X."/>
            <person name="Sun X."/>
            <person name="Xu C."/>
            <person name="Sun H."/>
            <person name="Wang X."/>
            <person name="Ge C."/>
            <person name="Zhang Z."/>
            <person name="Wang Q."/>
            <person name="Fei Z."/>
            <person name="Jiao C."/>
            <person name="Wang Q."/>
        </authorList>
    </citation>
    <scope>NUCLEOTIDE SEQUENCE [LARGE SCALE GENOMIC DNA]</scope>
    <source>
        <strain evidence="3">cv. Varoflay</strain>
    </source>
</reference>
<dbReference type="CDD" id="cd09272">
    <property type="entry name" value="RNase_HI_RT_Ty1"/>
    <property type="match status" value="1"/>
</dbReference>
<dbReference type="Proteomes" id="UP000813463">
    <property type="component" value="Chromosome 5"/>
</dbReference>
<evidence type="ECO:0000256" key="1">
    <source>
        <dbReference type="SAM" id="MobiDB-lite"/>
    </source>
</evidence>
<dbReference type="SUPFAM" id="SSF56672">
    <property type="entry name" value="DNA/RNA polymerases"/>
    <property type="match status" value="1"/>
</dbReference>
<accession>A0ABM3QRG7</accession>
<evidence type="ECO:0000259" key="2">
    <source>
        <dbReference type="Pfam" id="PF07727"/>
    </source>
</evidence>
<dbReference type="InterPro" id="IPR013103">
    <property type="entry name" value="RVT_2"/>
</dbReference>
<evidence type="ECO:0000313" key="4">
    <source>
        <dbReference type="RefSeq" id="XP_056685955.1"/>
    </source>
</evidence>
<name>A0ABM3QRG7_SPIOL</name>
<protein>
    <submittedName>
        <fullName evidence="4">Uncharacterized mitochondrial protein AtMg00810-like</fullName>
    </submittedName>
</protein>
<dbReference type="GeneID" id="130461773"/>
<keyword evidence="3" id="KW-1185">Reference proteome</keyword>
<evidence type="ECO:0000313" key="3">
    <source>
        <dbReference type="Proteomes" id="UP000813463"/>
    </source>
</evidence>
<feature type="domain" description="Reverse transcriptase Ty1/copia-type" evidence="2">
    <location>
        <begin position="4"/>
        <end position="82"/>
    </location>
</feature>
<sequence length="287" mass="31935">MAYVLLYVDDIILSTSSDTLRKSIMSLLFSEFAMKDLGPLSYFLGIAVTRHSGGLFLSQKQYATEIIERAGMASCKPSSTPVDTKAKLSASTGSPTDDPSLYRSLAGALQYLTFTRPDISYAVQQICLFMHDPRHEHMNALKRMIRCIQGTIDLGLHLYPSSVSSLIYYTDADWGGCPDTRRSTSGYCVFLGDNLISWSSKRQPTLSRSSAEAEYRGVANVVSESCWIRNLLLELLCPISKATLVYCDNVSAVYLSGNPVQHQRTKHVEMDIHFVREKVAKGHVVRL</sequence>
<reference evidence="4" key="2">
    <citation type="submission" date="2025-08" db="UniProtKB">
        <authorList>
            <consortium name="RefSeq"/>
        </authorList>
    </citation>
    <scope>IDENTIFICATION</scope>
    <source>
        <tissue evidence="4">Leaf</tissue>
    </source>
</reference>